<keyword evidence="4" id="KW-1185">Reference proteome</keyword>
<organism evidence="3 4">
    <name type="scientific">Aspergillus rambellii</name>
    <dbReference type="NCBI Taxonomy" id="308745"/>
    <lineage>
        <taxon>Eukaryota</taxon>
        <taxon>Fungi</taxon>
        <taxon>Dikarya</taxon>
        <taxon>Ascomycota</taxon>
        <taxon>Pezizomycotina</taxon>
        <taxon>Eurotiomycetes</taxon>
        <taxon>Eurotiomycetidae</taxon>
        <taxon>Eurotiales</taxon>
        <taxon>Aspergillaceae</taxon>
        <taxon>Aspergillus</taxon>
        <taxon>Aspergillus subgen. Nidulantes</taxon>
    </lineage>
</organism>
<feature type="domain" description="FAD dependent oxidoreductase" evidence="2">
    <location>
        <begin position="8"/>
        <end position="347"/>
    </location>
</feature>
<dbReference type="AlphaFoldDB" id="A0A0F8WNB7"/>
<reference evidence="3 4" key="1">
    <citation type="submission" date="2015-02" db="EMBL/GenBank/DDBJ databases">
        <title>Draft Genome Sequences of Two Closely-Related Aflatoxigenic Aspergillus Species Obtained from the Cote d'Ivoire.</title>
        <authorList>
            <person name="Moore G.G."/>
            <person name="Beltz S.B."/>
            <person name="Mack B.M."/>
        </authorList>
    </citation>
    <scope>NUCLEOTIDE SEQUENCE [LARGE SCALE GENOMIC DNA]</scope>
    <source>
        <strain evidence="3 4">SRRC1468</strain>
    </source>
</reference>
<dbReference type="InterPro" id="IPR006076">
    <property type="entry name" value="FAD-dep_OxRdtase"/>
</dbReference>
<evidence type="ECO:0000259" key="2">
    <source>
        <dbReference type="Pfam" id="PF01266"/>
    </source>
</evidence>
<dbReference type="GO" id="GO:0005739">
    <property type="term" value="C:mitochondrion"/>
    <property type="evidence" value="ECO:0007669"/>
    <property type="project" value="TreeGrafter"/>
</dbReference>
<keyword evidence="1" id="KW-0472">Membrane</keyword>
<sequence>MTSQQTADIVIIGGGIVGSALAYFWSISDAEKRVVVIDRSFSTLKGSTGVAPGFVGQFNESEVLTRLAIDSVKEYLKIPGGVDLVGGIELATSSHGVEKLKSRLEMAKNVGLEAELISAERASQMAPSLVRNDSLLALHFAGDGTASPITIVSFYREEARKHGADLIEGDVTDIRVSDGRVNGVMTPSGFVEASKVVIATGIWAPDLCDLDIPIPVIPVAHPYMYGEYHELNSQKYPFVRFPEHLVYARDHGRFYGLGSYNHVPIAQKPEGSAVGNWIEQFDATLDQALKLIPGETKLAPREKFNGIFSMTPDNMPLVGEISSAKGLYMAAAVWVTHAAGSAKFLIQMMKGEAVDTATKRALDPNRFKGRDIESLKQESLDGYNHIYKTQENSQ</sequence>
<dbReference type="InterPro" id="IPR036188">
    <property type="entry name" value="FAD/NAD-bd_sf"/>
</dbReference>
<dbReference type="EMBL" id="JZBS01002326">
    <property type="protein sequence ID" value="KKK19160.1"/>
    <property type="molecule type" value="Genomic_DNA"/>
</dbReference>
<comment type="caution">
    <text evidence="3">The sequence shown here is derived from an EMBL/GenBank/DDBJ whole genome shotgun (WGS) entry which is preliminary data.</text>
</comment>
<evidence type="ECO:0000256" key="1">
    <source>
        <dbReference type="SAM" id="Phobius"/>
    </source>
</evidence>
<dbReference type="PANTHER" id="PTHR13847:SF193">
    <property type="entry name" value="PYRUVATE DEHYDROGENASE PHOSPHATASE REGULATORY SUBUNIT, MITOCHONDRIAL"/>
    <property type="match status" value="1"/>
</dbReference>
<gene>
    <name evidence="3" type="ORF">ARAM_001404</name>
</gene>
<dbReference type="Pfam" id="PF01266">
    <property type="entry name" value="DAO"/>
    <property type="match status" value="1"/>
</dbReference>
<accession>A0A0F8WNB7</accession>
<feature type="transmembrane region" description="Helical" evidence="1">
    <location>
        <begin position="7"/>
        <end position="25"/>
    </location>
</feature>
<dbReference type="Gene3D" id="3.50.50.60">
    <property type="entry name" value="FAD/NAD(P)-binding domain"/>
    <property type="match status" value="1"/>
</dbReference>
<dbReference type="PANTHER" id="PTHR13847">
    <property type="entry name" value="SARCOSINE DEHYDROGENASE-RELATED"/>
    <property type="match status" value="1"/>
</dbReference>
<protein>
    <recommendedName>
        <fullName evidence="2">FAD dependent oxidoreductase domain-containing protein</fullName>
    </recommendedName>
</protein>
<name>A0A0F8WNB7_9EURO</name>
<evidence type="ECO:0000313" key="3">
    <source>
        <dbReference type="EMBL" id="KKK19160.1"/>
    </source>
</evidence>
<evidence type="ECO:0000313" key="4">
    <source>
        <dbReference type="Proteomes" id="UP000034291"/>
    </source>
</evidence>
<dbReference type="SUPFAM" id="SSF51905">
    <property type="entry name" value="FAD/NAD(P)-binding domain"/>
    <property type="match status" value="1"/>
</dbReference>
<dbReference type="STRING" id="308745.A0A0F8WNB7"/>
<keyword evidence="1" id="KW-1133">Transmembrane helix</keyword>
<dbReference type="SUPFAM" id="SSF54373">
    <property type="entry name" value="FAD-linked reductases, C-terminal domain"/>
    <property type="match status" value="1"/>
</dbReference>
<dbReference type="Proteomes" id="UP000034291">
    <property type="component" value="Unassembled WGS sequence"/>
</dbReference>
<proteinExistence type="predicted"/>
<keyword evidence="1" id="KW-0812">Transmembrane</keyword>
<dbReference type="OrthoDB" id="498204at2759"/>
<dbReference type="Gene3D" id="3.30.9.10">
    <property type="entry name" value="D-Amino Acid Oxidase, subunit A, domain 2"/>
    <property type="match status" value="1"/>
</dbReference>